<keyword evidence="18" id="KW-1185">Reference proteome</keyword>
<dbReference type="Pfam" id="PF03717">
    <property type="entry name" value="PBP_dimer"/>
    <property type="match status" value="1"/>
</dbReference>
<evidence type="ECO:0000256" key="1">
    <source>
        <dbReference type="ARBA" id="ARBA00004167"/>
    </source>
</evidence>
<keyword evidence="11" id="KW-0472">Membrane</keyword>
<keyword evidence="8" id="KW-0133">Cell shape</keyword>
<evidence type="ECO:0000256" key="5">
    <source>
        <dbReference type="ARBA" id="ARBA00012448"/>
    </source>
</evidence>
<comment type="pathway">
    <text evidence="3">Cell wall biogenesis; peptidoglycan biosynthesis.</text>
</comment>
<keyword evidence="6" id="KW-1003">Cell membrane</keyword>
<dbReference type="InterPro" id="IPR036138">
    <property type="entry name" value="PBP_dimer_sf"/>
</dbReference>
<dbReference type="PANTHER" id="PTHR30627">
    <property type="entry name" value="PEPTIDOGLYCAN D,D-TRANSPEPTIDASE"/>
    <property type="match status" value="1"/>
</dbReference>
<dbReference type="GO" id="GO:0071555">
    <property type="term" value="P:cell wall organization"/>
    <property type="evidence" value="ECO:0007669"/>
    <property type="project" value="UniProtKB-KW"/>
</dbReference>
<feature type="region of interest" description="Disordered" evidence="14">
    <location>
        <begin position="659"/>
        <end position="684"/>
    </location>
</feature>
<name>A0AAE3ISM3_9BACI</name>
<sequence length="684" mass="77233">MNILFFAVFLLFSILILRLGVLQIVQGEEYTNQVEQKDEISVDYSVPRGEIYDRNYQKVVYNIPQKAITYTPSKNPQPDDLLDVSKKLGQIIQMTDADKEKVTERDKKDIWLLENKNGDSLITKEEKEMLKDKKLSDSDIYQMKLDRITEEQLKSVDINVASIYRKLFNAVALTPTIVKNADVTDEEFAYISENLADLPGVNITTDWDRKKTYDTALSTVLGNWSQGLPAEQLEYYESKGYNLNDRVGVSYIEELYEDVLRGTKSKVKTVTDKNNNVVDTKVISEGQSGKDLVLTVDMDLQVEVEKIIEEEIQKMKEYPNTDTLDRAFVVVMNPKTGEVLTLAGKQYTGNKKTPWYDYAHGTFTSAYESGSAVKGATVLTGYQTGVISPGDQLLDEVFNIKGTQVISSYKVMGWIDDLTALERSSNVYMWKVAIAIMDGHYVSGQALPLNTDKIDLIRYYFSQFGLGTKTGIGFSEEIEGLKGAADVNAFQIGIGQLDTYTPLQLAQYVSTIANGGYRMQPLLVKEIRNPDVNDNALGSTIIEEMQPKVLNRIDMKSEWIEHVQEGFWRVTHGSQGTARSFFVNEPYDAAGKTGTAQSYKDGKSTYNLSFVGYAPFDDPEIAISVIVPNAYYGSNQPYSISNVISQRVFRKYFELKEKRQNNDLENDEAENNTEETDTEENLQE</sequence>
<evidence type="ECO:0000256" key="14">
    <source>
        <dbReference type="SAM" id="MobiDB-lite"/>
    </source>
</evidence>
<evidence type="ECO:0000256" key="4">
    <source>
        <dbReference type="ARBA" id="ARBA00007171"/>
    </source>
</evidence>
<dbReference type="RefSeq" id="WP_263073562.1">
    <property type="nucleotide sequence ID" value="NZ_JAOUSF010000003.1"/>
</dbReference>
<dbReference type="EMBL" id="JAOUSF010000003">
    <property type="protein sequence ID" value="MCU9613883.1"/>
    <property type="molecule type" value="Genomic_DNA"/>
</dbReference>
<keyword evidence="10" id="KW-1133">Transmembrane helix</keyword>
<dbReference type="GO" id="GO:0008658">
    <property type="term" value="F:penicillin binding"/>
    <property type="evidence" value="ECO:0007669"/>
    <property type="project" value="InterPro"/>
</dbReference>
<evidence type="ECO:0000256" key="9">
    <source>
        <dbReference type="ARBA" id="ARBA00022984"/>
    </source>
</evidence>
<evidence type="ECO:0000259" key="16">
    <source>
        <dbReference type="Pfam" id="PF03717"/>
    </source>
</evidence>
<dbReference type="SUPFAM" id="SSF56601">
    <property type="entry name" value="beta-lactamase/transpeptidase-like"/>
    <property type="match status" value="1"/>
</dbReference>
<comment type="subcellular location">
    <subcellularLocation>
        <location evidence="2">Cell membrane</location>
    </subcellularLocation>
    <subcellularLocation>
        <location evidence="1">Membrane</location>
        <topology evidence="1">Single-pass membrane protein</topology>
    </subcellularLocation>
</comment>
<dbReference type="Pfam" id="PF00905">
    <property type="entry name" value="Transpeptidase"/>
    <property type="match status" value="1"/>
</dbReference>
<dbReference type="EC" id="3.4.16.4" evidence="5"/>
<evidence type="ECO:0000256" key="8">
    <source>
        <dbReference type="ARBA" id="ARBA00022960"/>
    </source>
</evidence>
<keyword evidence="7" id="KW-0812">Transmembrane</keyword>
<evidence type="ECO:0000256" key="2">
    <source>
        <dbReference type="ARBA" id="ARBA00004236"/>
    </source>
</evidence>
<feature type="domain" description="Penicillin-binding protein dimerisation" evidence="16">
    <location>
        <begin position="46"/>
        <end position="280"/>
    </location>
</feature>
<dbReference type="Gene3D" id="1.10.10.1230">
    <property type="entry name" value="Penicillin-binding protein, N-terminal non-catalytic domain, head sub-domain"/>
    <property type="match status" value="1"/>
</dbReference>
<evidence type="ECO:0000256" key="12">
    <source>
        <dbReference type="ARBA" id="ARBA00023316"/>
    </source>
</evidence>
<comment type="caution">
    <text evidence="17">The sequence shown here is derived from an EMBL/GenBank/DDBJ whole genome shotgun (WGS) entry which is preliminary data.</text>
</comment>
<dbReference type="Gene3D" id="3.90.1310.10">
    <property type="entry name" value="Penicillin-binding protein 2a (Domain 2)"/>
    <property type="match status" value="1"/>
</dbReference>
<dbReference type="GO" id="GO:0008360">
    <property type="term" value="P:regulation of cell shape"/>
    <property type="evidence" value="ECO:0007669"/>
    <property type="project" value="UniProtKB-KW"/>
</dbReference>
<dbReference type="SUPFAM" id="SSF56519">
    <property type="entry name" value="Penicillin binding protein dimerisation domain"/>
    <property type="match status" value="1"/>
</dbReference>
<dbReference type="GO" id="GO:0009252">
    <property type="term" value="P:peptidoglycan biosynthetic process"/>
    <property type="evidence" value="ECO:0007669"/>
    <property type="project" value="UniProtKB-KW"/>
</dbReference>
<gene>
    <name evidence="17" type="ORF">OEV98_09955</name>
</gene>
<feature type="compositionally biased region" description="Acidic residues" evidence="14">
    <location>
        <begin position="664"/>
        <end position="684"/>
    </location>
</feature>
<evidence type="ECO:0000256" key="7">
    <source>
        <dbReference type="ARBA" id="ARBA00022692"/>
    </source>
</evidence>
<reference evidence="17" key="1">
    <citation type="submission" date="2022-10" db="EMBL/GenBank/DDBJ databases">
        <title>Description of Fervidibacillus gen. nov. in the family Fervidibacillaceae fam. nov. with two species, Fervidibacillus albus sp. nov., and Fervidibacillus halotolerans sp. nov., isolated from tidal flat sediments.</title>
        <authorList>
            <person name="Kwon K.K."/>
            <person name="Yang S.-H."/>
        </authorList>
    </citation>
    <scope>NUCLEOTIDE SEQUENCE</scope>
    <source>
        <strain evidence="17">JCM 19140</strain>
    </source>
</reference>
<dbReference type="PANTHER" id="PTHR30627:SF2">
    <property type="entry name" value="PEPTIDOGLYCAN D,D-TRANSPEPTIDASE MRDA"/>
    <property type="match status" value="1"/>
</dbReference>
<evidence type="ECO:0000313" key="18">
    <source>
        <dbReference type="Proteomes" id="UP001209318"/>
    </source>
</evidence>
<dbReference type="AlphaFoldDB" id="A0AAE3ISM3"/>
<evidence type="ECO:0000256" key="3">
    <source>
        <dbReference type="ARBA" id="ARBA00004752"/>
    </source>
</evidence>
<keyword evidence="12" id="KW-0961">Cell wall biogenesis/degradation</keyword>
<feature type="domain" description="Penicillin-binding protein transpeptidase" evidence="15">
    <location>
        <begin position="328"/>
        <end position="640"/>
    </location>
</feature>
<protein>
    <recommendedName>
        <fullName evidence="5">serine-type D-Ala-D-Ala carboxypeptidase</fullName>
        <ecNumber evidence="5">3.4.16.4</ecNumber>
    </recommendedName>
</protein>
<organism evidence="17 18">
    <name type="scientific">Perspicuibacillus lycopersici</name>
    <dbReference type="NCBI Taxonomy" id="1325689"/>
    <lineage>
        <taxon>Bacteria</taxon>
        <taxon>Bacillati</taxon>
        <taxon>Bacillota</taxon>
        <taxon>Bacilli</taxon>
        <taxon>Bacillales</taxon>
        <taxon>Bacillaceae</taxon>
        <taxon>Perspicuibacillus</taxon>
    </lineage>
</organism>
<dbReference type="Proteomes" id="UP001209318">
    <property type="component" value="Unassembled WGS sequence"/>
</dbReference>
<dbReference type="InterPro" id="IPR050515">
    <property type="entry name" value="Beta-lactam/transpept"/>
</dbReference>
<comment type="similarity">
    <text evidence="4">Belongs to the transpeptidase family.</text>
</comment>
<proteinExistence type="inferred from homology"/>
<evidence type="ECO:0000313" key="17">
    <source>
        <dbReference type="EMBL" id="MCU9613883.1"/>
    </source>
</evidence>
<comment type="catalytic activity">
    <reaction evidence="13">
        <text>Preferential cleavage: (Ac)2-L-Lys-D-Ala-|-D-Ala. Also transpeptidation of peptidyl-alanyl moieties that are N-acyl substituents of D-alanine.</text>
        <dbReference type="EC" id="3.4.16.4"/>
    </reaction>
</comment>
<keyword evidence="9" id="KW-0573">Peptidoglycan synthesis</keyword>
<dbReference type="Gene3D" id="3.40.710.10">
    <property type="entry name" value="DD-peptidase/beta-lactamase superfamily"/>
    <property type="match status" value="1"/>
</dbReference>
<dbReference type="GO" id="GO:0009002">
    <property type="term" value="F:serine-type D-Ala-D-Ala carboxypeptidase activity"/>
    <property type="evidence" value="ECO:0007669"/>
    <property type="project" value="UniProtKB-EC"/>
</dbReference>
<dbReference type="InterPro" id="IPR005311">
    <property type="entry name" value="PBP_dimer"/>
</dbReference>
<dbReference type="GO" id="GO:0005886">
    <property type="term" value="C:plasma membrane"/>
    <property type="evidence" value="ECO:0007669"/>
    <property type="project" value="UniProtKB-SubCell"/>
</dbReference>
<evidence type="ECO:0000256" key="6">
    <source>
        <dbReference type="ARBA" id="ARBA00022475"/>
    </source>
</evidence>
<dbReference type="GO" id="GO:0071972">
    <property type="term" value="F:peptidoglycan L,D-transpeptidase activity"/>
    <property type="evidence" value="ECO:0007669"/>
    <property type="project" value="TreeGrafter"/>
</dbReference>
<accession>A0AAE3ISM3</accession>
<evidence type="ECO:0000256" key="10">
    <source>
        <dbReference type="ARBA" id="ARBA00022989"/>
    </source>
</evidence>
<dbReference type="InterPro" id="IPR012338">
    <property type="entry name" value="Beta-lactam/transpept-like"/>
</dbReference>
<evidence type="ECO:0000259" key="15">
    <source>
        <dbReference type="Pfam" id="PF00905"/>
    </source>
</evidence>
<evidence type="ECO:0000256" key="11">
    <source>
        <dbReference type="ARBA" id="ARBA00023136"/>
    </source>
</evidence>
<evidence type="ECO:0000256" key="13">
    <source>
        <dbReference type="ARBA" id="ARBA00034000"/>
    </source>
</evidence>
<dbReference type="InterPro" id="IPR001460">
    <property type="entry name" value="PCN-bd_Tpept"/>
</dbReference>